<evidence type="ECO:0000259" key="14">
    <source>
        <dbReference type="PROSITE" id="PS51915"/>
    </source>
</evidence>
<dbReference type="FunFam" id="3.30.160.60:FF:002343">
    <property type="entry name" value="Zinc finger protein 33A"/>
    <property type="match status" value="1"/>
</dbReference>
<dbReference type="PROSITE" id="PS50157">
    <property type="entry name" value="ZINC_FINGER_C2H2_2"/>
    <property type="match status" value="6"/>
</dbReference>
<keyword evidence="7" id="KW-0238">DNA-binding</keyword>
<evidence type="ECO:0000256" key="8">
    <source>
        <dbReference type="ARBA" id="ARBA00023163"/>
    </source>
</evidence>
<evidence type="ECO:0000256" key="7">
    <source>
        <dbReference type="ARBA" id="ARBA00023125"/>
    </source>
</evidence>
<keyword evidence="6" id="KW-0805">Transcription regulation</keyword>
<dbReference type="InterPro" id="IPR012934">
    <property type="entry name" value="Znf_AD"/>
</dbReference>
<feature type="domain" description="C2H2-type" evidence="13">
    <location>
        <begin position="292"/>
        <end position="319"/>
    </location>
</feature>
<feature type="binding site" evidence="11">
    <location>
        <position position="65"/>
    </location>
    <ligand>
        <name>Zn(2+)</name>
        <dbReference type="ChEBI" id="CHEBI:29105"/>
    </ligand>
</feature>
<evidence type="ECO:0000256" key="1">
    <source>
        <dbReference type="ARBA" id="ARBA00004123"/>
    </source>
</evidence>
<dbReference type="AlphaFoldDB" id="A0A8D8PKD7"/>
<evidence type="ECO:0000256" key="2">
    <source>
        <dbReference type="ARBA" id="ARBA00022723"/>
    </source>
</evidence>
<feature type="domain" description="C2H2-type" evidence="13">
    <location>
        <begin position="320"/>
        <end position="347"/>
    </location>
</feature>
<proteinExistence type="predicted"/>
<keyword evidence="8" id="KW-0804">Transcription</keyword>
<keyword evidence="2 11" id="KW-0479">Metal-binding</keyword>
<keyword evidence="3" id="KW-0677">Repeat</keyword>
<dbReference type="PANTHER" id="PTHR16515:SF49">
    <property type="entry name" value="GASTRULA ZINC FINGER PROTEIN XLCGF49.1-LIKE-RELATED"/>
    <property type="match status" value="1"/>
</dbReference>
<evidence type="ECO:0000256" key="12">
    <source>
        <dbReference type="SAM" id="MobiDB-lite"/>
    </source>
</evidence>
<dbReference type="EMBL" id="HBUE01246673">
    <property type="protein sequence ID" value="CAG6552360.1"/>
    <property type="molecule type" value="Transcribed_RNA"/>
</dbReference>
<feature type="domain" description="C2H2-type" evidence="13">
    <location>
        <begin position="237"/>
        <end position="264"/>
    </location>
</feature>
<dbReference type="SUPFAM" id="SSF57667">
    <property type="entry name" value="beta-beta-alpha zinc fingers"/>
    <property type="match status" value="3"/>
</dbReference>
<evidence type="ECO:0000256" key="3">
    <source>
        <dbReference type="ARBA" id="ARBA00022737"/>
    </source>
</evidence>
<dbReference type="GO" id="GO:0006355">
    <property type="term" value="P:regulation of DNA-templated transcription"/>
    <property type="evidence" value="ECO:0007669"/>
    <property type="project" value="UniProtKB-ARBA"/>
</dbReference>
<evidence type="ECO:0000313" key="15">
    <source>
        <dbReference type="EMBL" id="CAG6604675.1"/>
    </source>
</evidence>
<dbReference type="InterPro" id="IPR036236">
    <property type="entry name" value="Znf_C2H2_sf"/>
</dbReference>
<evidence type="ECO:0000256" key="10">
    <source>
        <dbReference type="PROSITE-ProRule" id="PRU00042"/>
    </source>
</evidence>
<sequence length="421" mass="49338">MNTDPRFIRANFHQLCRFCLSDSATTVQCIPIFTGEYELNEQLAKVLDVLLTKIDADDGFPNNVCLGCVATIERYVDFEARCVRSYELLERALGVVDQGEEVIKREILSQERDDELEHEEEFLTEETVEQEDNEILDEEDEEEVIEQQVDQPYVAEEQTVEMMDEDDLEEPSESTSYNLNEEQQKMLDLAMGAKPCGFVERSSRKIPLVECIYCKNVYRGRNTLKKHLKIHLNIKDYRCAHCPRTFTDRSSFRIHEGRHKGKSFECSHCGKAYFSQNELRQHQTMQHLERKFECETCNQKFPSKTILNDHQRVHLDERPFVCPECGMGFKRNRNLVRHQLLHRKQQPERTKSDEKPAGKVNKRDYHCGECLKKFKTRKQALEHTKEHDGDSHYLCDQGSCRILFGKKALFDLHQSEVHPVQ</sequence>
<accession>A0A8D8PKD7</accession>
<protein>
    <submittedName>
        <fullName evidence="15">Zinc finger protein 544</fullName>
    </submittedName>
</protein>
<evidence type="ECO:0000256" key="9">
    <source>
        <dbReference type="ARBA" id="ARBA00023242"/>
    </source>
</evidence>
<feature type="binding site" evidence="11">
    <location>
        <position position="68"/>
    </location>
    <ligand>
        <name>Zn(2+)</name>
        <dbReference type="ChEBI" id="CHEBI:29105"/>
    </ligand>
</feature>
<evidence type="ECO:0000256" key="11">
    <source>
        <dbReference type="PROSITE-ProRule" id="PRU01263"/>
    </source>
</evidence>
<dbReference type="Gene3D" id="3.40.1800.20">
    <property type="match status" value="1"/>
</dbReference>
<feature type="domain" description="C2H2-type" evidence="13">
    <location>
        <begin position="264"/>
        <end position="292"/>
    </location>
</feature>
<dbReference type="Pfam" id="PF12874">
    <property type="entry name" value="zf-met"/>
    <property type="match status" value="1"/>
</dbReference>
<dbReference type="InterPro" id="IPR050331">
    <property type="entry name" value="Zinc_finger"/>
</dbReference>
<organism evidence="15">
    <name type="scientific">Culex pipiens</name>
    <name type="common">House mosquito</name>
    <dbReference type="NCBI Taxonomy" id="7175"/>
    <lineage>
        <taxon>Eukaryota</taxon>
        <taxon>Metazoa</taxon>
        <taxon>Ecdysozoa</taxon>
        <taxon>Arthropoda</taxon>
        <taxon>Hexapoda</taxon>
        <taxon>Insecta</taxon>
        <taxon>Pterygota</taxon>
        <taxon>Neoptera</taxon>
        <taxon>Endopterygota</taxon>
        <taxon>Diptera</taxon>
        <taxon>Nematocera</taxon>
        <taxon>Culicoidea</taxon>
        <taxon>Culicidae</taxon>
        <taxon>Culicinae</taxon>
        <taxon>Culicini</taxon>
        <taxon>Culex</taxon>
        <taxon>Culex</taxon>
    </lineage>
</organism>
<evidence type="ECO:0000259" key="13">
    <source>
        <dbReference type="PROSITE" id="PS50157"/>
    </source>
</evidence>
<dbReference type="SMART" id="SM00868">
    <property type="entry name" value="zf-AD"/>
    <property type="match status" value="1"/>
</dbReference>
<feature type="region of interest" description="Disordered" evidence="12">
    <location>
        <begin position="341"/>
        <end position="360"/>
    </location>
</feature>
<name>A0A8D8PKD7_CULPI</name>
<dbReference type="Gene3D" id="3.30.160.60">
    <property type="entry name" value="Classic Zinc Finger"/>
    <property type="match status" value="4"/>
</dbReference>
<keyword evidence="9" id="KW-0539">Nucleus</keyword>
<keyword evidence="4 10" id="KW-0863">Zinc-finger</keyword>
<comment type="subcellular location">
    <subcellularLocation>
        <location evidence="1">Nucleus</location>
    </subcellularLocation>
</comment>
<feature type="binding site" evidence="11">
    <location>
        <position position="19"/>
    </location>
    <ligand>
        <name>Zn(2+)</name>
        <dbReference type="ChEBI" id="CHEBI:29105"/>
    </ligand>
</feature>
<dbReference type="Pfam" id="PF07776">
    <property type="entry name" value="zf-AD"/>
    <property type="match status" value="1"/>
</dbReference>
<feature type="domain" description="C2H2-type" evidence="13">
    <location>
        <begin position="365"/>
        <end position="392"/>
    </location>
</feature>
<reference evidence="15" key="1">
    <citation type="submission" date="2021-05" db="EMBL/GenBank/DDBJ databases">
        <authorList>
            <person name="Alioto T."/>
            <person name="Alioto T."/>
            <person name="Gomez Garrido J."/>
        </authorList>
    </citation>
    <scope>NUCLEOTIDE SEQUENCE</scope>
</reference>
<dbReference type="PANTHER" id="PTHR16515">
    <property type="entry name" value="PR DOMAIN ZINC FINGER PROTEIN"/>
    <property type="match status" value="1"/>
</dbReference>
<evidence type="ECO:0000256" key="6">
    <source>
        <dbReference type="ARBA" id="ARBA00023015"/>
    </source>
</evidence>
<feature type="binding site" evidence="11">
    <location>
        <position position="16"/>
    </location>
    <ligand>
        <name>Zn(2+)</name>
        <dbReference type="ChEBI" id="CHEBI:29105"/>
    </ligand>
</feature>
<dbReference type="PROSITE" id="PS51915">
    <property type="entry name" value="ZAD"/>
    <property type="match status" value="1"/>
</dbReference>
<dbReference type="SMART" id="SM00355">
    <property type="entry name" value="ZnF_C2H2"/>
    <property type="match status" value="7"/>
</dbReference>
<dbReference type="InterPro" id="IPR013087">
    <property type="entry name" value="Znf_C2H2_type"/>
</dbReference>
<dbReference type="EMBL" id="HBUE01353817">
    <property type="protein sequence ID" value="CAG6604675.1"/>
    <property type="molecule type" value="Transcribed_RNA"/>
</dbReference>
<feature type="compositionally biased region" description="Basic and acidic residues" evidence="12">
    <location>
        <begin position="345"/>
        <end position="360"/>
    </location>
</feature>
<dbReference type="GO" id="GO:0005634">
    <property type="term" value="C:nucleus"/>
    <property type="evidence" value="ECO:0007669"/>
    <property type="project" value="InterPro"/>
</dbReference>
<dbReference type="SUPFAM" id="SSF57716">
    <property type="entry name" value="Glucocorticoid receptor-like (DNA-binding domain)"/>
    <property type="match status" value="1"/>
</dbReference>
<dbReference type="PROSITE" id="PS00028">
    <property type="entry name" value="ZINC_FINGER_C2H2_1"/>
    <property type="match status" value="7"/>
</dbReference>
<evidence type="ECO:0000256" key="4">
    <source>
        <dbReference type="ARBA" id="ARBA00022771"/>
    </source>
</evidence>
<evidence type="ECO:0000256" key="5">
    <source>
        <dbReference type="ARBA" id="ARBA00022833"/>
    </source>
</evidence>
<dbReference type="EMBL" id="HBUE01081231">
    <property type="protein sequence ID" value="CAG6477575.1"/>
    <property type="molecule type" value="Transcribed_RNA"/>
</dbReference>
<feature type="domain" description="ZAD" evidence="14">
    <location>
        <begin position="14"/>
        <end position="92"/>
    </location>
</feature>
<dbReference type="GO" id="GO:0008270">
    <property type="term" value="F:zinc ion binding"/>
    <property type="evidence" value="ECO:0007669"/>
    <property type="project" value="UniProtKB-UniRule"/>
</dbReference>
<keyword evidence="5 11" id="KW-0862">Zinc</keyword>
<feature type="domain" description="C2H2-type" evidence="13">
    <location>
        <begin position="209"/>
        <end position="236"/>
    </location>
</feature>
<dbReference type="Pfam" id="PF00096">
    <property type="entry name" value="zf-C2H2"/>
    <property type="match status" value="3"/>
</dbReference>